<evidence type="ECO:0000313" key="2">
    <source>
        <dbReference type="Proteomes" id="UP000651085"/>
    </source>
</evidence>
<dbReference type="RefSeq" id="WP_262434658.1">
    <property type="nucleotide sequence ID" value="NZ_JACRTF010000001.1"/>
</dbReference>
<sequence length="115" mass="13255">MNHRFTIILFLFFCISFQISGQQIVKPSLKFGKPSNEELEITTYPADTTASAIVLYDIGPTSYRYDANEFSLTTQHRVKIKILKPNRNSKKYADLQAIWTTAVKKNNELIVLRKL</sequence>
<dbReference type="AlphaFoldDB" id="A0A926F2M6"/>
<protein>
    <submittedName>
        <fullName evidence="1">Uncharacterized protein</fullName>
    </submittedName>
</protein>
<proteinExistence type="predicted"/>
<accession>A0A926F2M6</accession>
<name>A0A926F2M6_9BACT</name>
<dbReference type="Proteomes" id="UP000651085">
    <property type="component" value="Unassembled WGS sequence"/>
</dbReference>
<keyword evidence="2" id="KW-1185">Reference proteome</keyword>
<comment type="caution">
    <text evidence="1">The sequence shown here is derived from an EMBL/GenBank/DDBJ whole genome shotgun (WGS) entry which is preliminary data.</text>
</comment>
<evidence type="ECO:0000313" key="1">
    <source>
        <dbReference type="EMBL" id="MBC8593531.1"/>
    </source>
</evidence>
<gene>
    <name evidence="1" type="ORF">H8744_09775</name>
</gene>
<reference evidence="1" key="1">
    <citation type="submission" date="2020-08" db="EMBL/GenBank/DDBJ databases">
        <title>Genome public.</title>
        <authorList>
            <person name="Liu C."/>
            <person name="Sun Q."/>
        </authorList>
    </citation>
    <scope>NUCLEOTIDE SEQUENCE</scope>
    <source>
        <strain evidence="1">N12</strain>
    </source>
</reference>
<organism evidence="1 2">
    <name type="scientific">Jilunia laotingensis</name>
    <dbReference type="NCBI Taxonomy" id="2763675"/>
    <lineage>
        <taxon>Bacteria</taxon>
        <taxon>Pseudomonadati</taxon>
        <taxon>Bacteroidota</taxon>
        <taxon>Bacteroidia</taxon>
        <taxon>Bacteroidales</taxon>
        <taxon>Bacteroidaceae</taxon>
        <taxon>Jilunia</taxon>
    </lineage>
</organism>
<dbReference type="EMBL" id="JACRTF010000001">
    <property type="protein sequence ID" value="MBC8593531.1"/>
    <property type="molecule type" value="Genomic_DNA"/>
</dbReference>